<dbReference type="EMBL" id="JAHRIQ010071580">
    <property type="protein sequence ID" value="MEQ2244730.1"/>
    <property type="molecule type" value="Genomic_DNA"/>
</dbReference>
<gene>
    <name evidence="2" type="ORF">ILYODFUR_020209</name>
</gene>
<feature type="region of interest" description="Disordered" evidence="1">
    <location>
        <begin position="81"/>
        <end position="100"/>
    </location>
</feature>
<evidence type="ECO:0000256" key="1">
    <source>
        <dbReference type="SAM" id="MobiDB-lite"/>
    </source>
</evidence>
<reference evidence="2 3" key="1">
    <citation type="submission" date="2021-06" db="EMBL/GenBank/DDBJ databases">
        <authorList>
            <person name="Palmer J.M."/>
        </authorList>
    </citation>
    <scope>NUCLEOTIDE SEQUENCE [LARGE SCALE GENOMIC DNA]</scope>
    <source>
        <strain evidence="3">if_2019</strain>
        <tissue evidence="2">Muscle</tissue>
    </source>
</reference>
<proteinExistence type="predicted"/>
<evidence type="ECO:0000313" key="2">
    <source>
        <dbReference type="EMBL" id="MEQ2244730.1"/>
    </source>
</evidence>
<comment type="caution">
    <text evidence="2">The sequence shown here is derived from an EMBL/GenBank/DDBJ whole genome shotgun (WGS) entry which is preliminary data.</text>
</comment>
<name>A0ABV0UJU3_9TELE</name>
<keyword evidence="3" id="KW-1185">Reference proteome</keyword>
<evidence type="ECO:0000313" key="3">
    <source>
        <dbReference type="Proteomes" id="UP001482620"/>
    </source>
</evidence>
<organism evidence="2 3">
    <name type="scientific">Ilyodon furcidens</name>
    <name type="common">goldbreast splitfin</name>
    <dbReference type="NCBI Taxonomy" id="33524"/>
    <lineage>
        <taxon>Eukaryota</taxon>
        <taxon>Metazoa</taxon>
        <taxon>Chordata</taxon>
        <taxon>Craniata</taxon>
        <taxon>Vertebrata</taxon>
        <taxon>Euteleostomi</taxon>
        <taxon>Actinopterygii</taxon>
        <taxon>Neopterygii</taxon>
        <taxon>Teleostei</taxon>
        <taxon>Neoteleostei</taxon>
        <taxon>Acanthomorphata</taxon>
        <taxon>Ovalentaria</taxon>
        <taxon>Atherinomorphae</taxon>
        <taxon>Cyprinodontiformes</taxon>
        <taxon>Goodeidae</taxon>
        <taxon>Ilyodon</taxon>
    </lineage>
</organism>
<dbReference type="Proteomes" id="UP001482620">
    <property type="component" value="Unassembled WGS sequence"/>
</dbReference>
<protein>
    <submittedName>
        <fullName evidence="2">Uncharacterized protein</fullName>
    </submittedName>
</protein>
<sequence length="100" mass="10907">MSPFLQRELTLWTLCNIKSAHSSSSSPSWPLRPHLHRAGANILPPAYTAQANKEDSHCVAQGYNLCAPGLFSVHRQAATYEGEVDWRNTPPPSSASSSSM</sequence>
<accession>A0ABV0UJU3</accession>